<accession>A0A2H3JC85</accession>
<dbReference type="EMBL" id="KB468053">
    <property type="protein sequence ID" value="PCH39806.1"/>
    <property type="molecule type" value="Genomic_DNA"/>
</dbReference>
<feature type="compositionally biased region" description="Basic and acidic residues" evidence="1">
    <location>
        <begin position="111"/>
        <end position="124"/>
    </location>
</feature>
<feature type="compositionally biased region" description="Low complexity" evidence="1">
    <location>
        <begin position="301"/>
        <end position="327"/>
    </location>
</feature>
<dbReference type="Proteomes" id="UP000218811">
    <property type="component" value="Unassembled WGS sequence"/>
</dbReference>
<evidence type="ECO:0000313" key="3">
    <source>
        <dbReference type="Proteomes" id="UP000218811"/>
    </source>
</evidence>
<dbReference type="AlphaFoldDB" id="A0A2H3JC85"/>
<feature type="region of interest" description="Disordered" evidence="1">
    <location>
        <begin position="46"/>
        <end position="66"/>
    </location>
</feature>
<evidence type="ECO:0000256" key="1">
    <source>
        <dbReference type="SAM" id="MobiDB-lite"/>
    </source>
</evidence>
<dbReference type="OMA" id="ISMWRER"/>
<feature type="region of interest" description="Disordered" evidence="1">
    <location>
        <begin position="169"/>
        <end position="228"/>
    </location>
</feature>
<feature type="compositionally biased region" description="Polar residues" evidence="1">
    <location>
        <begin position="329"/>
        <end position="346"/>
    </location>
</feature>
<sequence length="428" mass="46980">MYLTDGASDTASYRSRYSMYGSLQRPMQRPPTPSSVSALDTNFDAMTTEAPTDWGSGVDRRQGNGYEESVSGYQNYVKEMERKILVEDGYEPSDAQPSASSVRQPTQNAYRSERSGGSRVEGSRRSVSRAETPLNARIVSGRQGRMELVEHSVREEGPNRTISMWRERVADSSSGSDGNEDGSRNASDSNASQRRVASDNSRLRRRAMTIGPGSLKGSGSGVSVPARGGKVSWERSEYMVAYQPSPRGGFPQPLYAQSENGHMVPFPTATHEPEPAGLRSPQTMPHAPMSPIASSRRRSSVRSSLGRSEYLITPPRSGGSSGSSPSPKLFTQRQLSPVNRRSSNLAETAAPSKVMLNSHVDLILASCDPPLNHLKPILFELGIERLEHLRAIAKLSEETRDREIKEEALRMGMTIVEWAILLDKIHSL</sequence>
<proteinExistence type="predicted"/>
<keyword evidence="3" id="KW-1185">Reference proteome</keyword>
<feature type="region of interest" description="Disordered" evidence="1">
    <location>
        <begin position="267"/>
        <end position="346"/>
    </location>
</feature>
<gene>
    <name evidence="2" type="ORF">WOLCODRAFT_161881</name>
</gene>
<organism evidence="2 3">
    <name type="scientific">Wolfiporia cocos (strain MD-104)</name>
    <name type="common">Brown rot fungus</name>
    <dbReference type="NCBI Taxonomy" id="742152"/>
    <lineage>
        <taxon>Eukaryota</taxon>
        <taxon>Fungi</taxon>
        <taxon>Dikarya</taxon>
        <taxon>Basidiomycota</taxon>
        <taxon>Agaricomycotina</taxon>
        <taxon>Agaricomycetes</taxon>
        <taxon>Polyporales</taxon>
        <taxon>Phaeolaceae</taxon>
        <taxon>Wolfiporia</taxon>
    </lineage>
</organism>
<feature type="compositionally biased region" description="Polar residues" evidence="1">
    <location>
        <begin position="184"/>
        <end position="200"/>
    </location>
</feature>
<reference evidence="2 3" key="1">
    <citation type="journal article" date="2012" name="Science">
        <title>The Paleozoic origin of enzymatic lignin decomposition reconstructed from 31 fungal genomes.</title>
        <authorList>
            <person name="Floudas D."/>
            <person name="Binder M."/>
            <person name="Riley R."/>
            <person name="Barry K."/>
            <person name="Blanchette R.A."/>
            <person name="Henrissat B."/>
            <person name="Martinez A.T."/>
            <person name="Otillar R."/>
            <person name="Spatafora J.W."/>
            <person name="Yadav J.S."/>
            <person name="Aerts A."/>
            <person name="Benoit I."/>
            <person name="Boyd A."/>
            <person name="Carlson A."/>
            <person name="Copeland A."/>
            <person name="Coutinho P.M."/>
            <person name="de Vries R.P."/>
            <person name="Ferreira P."/>
            <person name="Findley K."/>
            <person name="Foster B."/>
            <person name="Gaskell J."/>
            <person name="Glotzer D."/>
            <person name="Gorecki P."/>
            <person name="Heitman J."/>
            <person name="Hesse C."/>
            <person name="Hori C."/>
            <person name="Igarashi K."/>
            <person name="Jurgens J.A."/>
            <person name="Kallen N."/>
            <person name="Kersten P."/>
            <person name="Kohler A."/>
            <person name="Kuees U."/>
            <person name="Kumar T.K.A."/>
            <person name="Kuo A."/>
            <person name="LaButti K."/>
            <person name="Larrondo L.F."/>
            <person name="Lindquist E."/>
            <person name="Ling A."/>
            <person name="Lombard V."/>
            <person name="Lucas S."/>
            <person name="Lundell T."/>
            <person name="Martin R."/>
            <person name="McLaughlin D.J."/>
            <person name="Morgenstern I."/>
            <person name="Morin E."/>
            <person name="Murat C."/>
            <person name="Nagy L.G."/>
            <person name="Nolan M."/>
            <person name="Ohm R.A."/>
            <person name="Patyshakuliyeva A."/>
            <person name="Rokas A."/>
            <person name="Ruiz-Duenas F.J."/>
            <person name="Sabat G."/>
            <person name="Salamov A."/>
            <person name="Samejima M."/>
            <person name="Schmutz J."/>
            <person name="Slot J.C."/>
            <person name="St John F."/>
            <person name="Stenlid J."/>
            <person name="Sun H."/>
            <person name="Sun S."/>
            <person name="Syed K."/>
            <person name="Tsang A."/>
            <person name="Wiebenga A."/>
            <person name="Young D."/>
            <person name="Pisabarro A."/>
            <person name="Eastwood D.C."/>
            <person name="Martin F."/>
            <person name="Cullen D."/>
            <person name="Grigoriev I.V."/>
            <person name="Hibbett D.S."/>
        </authorList>
    </citation>
    <scope>NUCLEOTIDE SEQUENCE [LARGE SCALE GENOMIC DNA]</scope>
    <source>
        <strain evidence="2 3">MD-104</strain>
    </source>
</reference>
<evidence type="ECO:0000313" key="2">
    <source>
        <dbReference type="EMBL" id="PCH39806.1"/>
    </source>
</evidence>
<protein>
    <submittedName>
        <fullName evidence="2">Uncharacterized protein</fullName>
    </submittedName>
</protein>
<dbReference type="STRING" id="742152.A0A2H3JC85"/>
<feature type="region of interest" description="Disordered" evidence="1">
    <location>
        <begin position="91"/>
        <end position="143"/>
    </location>
</feature>
<name>A0A2H3JC85_WOLCO</name>
<dbReference type="OrthoDB" id="2989516at2759"/>
<feature type="compositionally biased region" description="Polar residues" evidence="1">
    <location>
        <begin position="95"/>
        <end position="110"/>
    </location>
</feature>